<evidence type="ECO:0000256" key="4">
    <source>
        <dbReference type="ARBA" id="ARBA00023136"/>
    </source>
</evidence>
<reference evidence="6 7" key="1">
    <citation type="journal article" date="2014" name="Int. J. Syst. Evol. Microbiol.">
        <title>Complete genome sequence of Corynebacterium casei LMG S-19264T (=DSM 44701T), isolated from a smear-ripened cheese.</title>
        <authorList>
            <consortium name="US DOE Joint Genome Institute (JGI-PGF)"/>
            <person name="Walter F."/>
            <person name="Albersmeier A."/>
            <person name="Kalinowski J."/>
            <person name="Ruckert C."/>
        </authorList>
    </citation>
    <scope>NUCLEOTIDE SEQUENCE [LARGE SCALE GENOMIC DNA]</scope>
    <source>
        <strain evidence="6 7">KCTC 19473</strain>
    </source>
</reference>
<comment type="caution">
    <text evidence="6">The sequence shown here is derived from an EMBL/GenBank/DDBJ whole genome shotgun (WGS) entry which is preliminary data.</text>
</comment>
<keyword evidence="4" id="KW-0472">Membrane</keyword>
<proteinExistence type="predicted"/>
<evidence type="ECO:0000313" key="7">
    <source>
        <dbReference type="Proteomes" id="UP000654947"/>
    </source>
</evidence>
<sequence>MFSHERMLGLAAAGMSSVLLLTACGGDGQNPTSDTEEAAEDPKEIELAVVAWEEALMVTAMWEVILEEKGYEVEVTEMDPAPVFQSLENGEADAYLDAWLPNTHGEYWDEYGDDLEDLGVWYDNAVLTLTVPGYMEDVDEIGDLPGHADELGNRIVGIDPGAGLTAQTENEAMPGYGLDEHFELVTSSDARMQEELESAVTRQEPIVVTLWRPHQAYAQHDLKDLEDPQGLMGEPETLHAVGRDGFTEEYPVLSGWLENWQMSDEELAELAVFALDGYEDAPKEGARVWLGANPQFLERTLGADAAGLMF</sequence>
<dbReference type="GO" id="GO:0031460">
    <property type="term" value="P:glycine betaine transport"/>
    <property type="evidence" value="ECO:0007669"/>
    <property type="project" value="TreeGrafter"/>
</dbReference>
<evidence type="ECO:0000313" key="6">
    <source>
        <dbReference type="EMBL" id="GHD24453.1"/>
    </source>
</evidence>
<evidence type="ECO:0000256" key="1">
    <source>
        <dbReference type="ARBA" id="ARBA00004236"/>
    </source>
</evidence>
<evidence type="ECO:0000256" key="2">
    <source>
        <dbReference type="ARBA" id="ARBA00022448"/>
    </source>
</evidence>
<dbReference type="PANTHER" id="PTHR47737:SF1">
    <property type="entry name" value="GLYCINE BETAINE_PROLINE BETAINE TRANSPORT SYSTEM PERMEASE PROTEIN PROW"/>
    <property type="match status" value="1"/>
</dbReference>
<evidence type="ECO:0000256" key="3">
    <source>
        <dbReference type="ARBA" id="ARBA00022475"/>
    </source>
</evidence>
<dbReference type="Proteomes" id="UP000654947">
    <property type="component" value="Unassembled WGS sequence"/>
</dbReference>
<dbReference type="SUPFAM" id="SSF53850">
    <property type="entry name" value="Periplasmic binding protein-like II"/>
    <property type="match status" value="1"/>
</dbReference>
<dbReference type="InterPro" id="IPR007210">
    <property type="entry name" value="ABC_Gly_betaine_transp_sub-bd"/>
</dbReference>
<dbReference type="EMBL" id="BMXL01000008">
    <property type="protein sequence ID" value="GHD24453.1"/>
    <property type="molecule type" value="Genomic_DNA"/>
</dbReference>
<dbReference type="PANTHER" id="PTHR47737">
    <property type="entry name" value="GLYCINE BETAINE/PROLINE BETAINE TRANSPORT SYSTEM PERMEASE PROTEIN PROW"/>
    <property type="match status" value="1"/>
</dbReference>
<comment type="subcellular location">
    <subcellularLocation>
        <location evidence="1">Cell membrane</location>
    </subcellularLocation>
</comment>
<dbReference type="Gene3D" id="3.40.190.10">
    <property type="entry name" value="Periplasmic binding protein-like II"/>
    <property type="match status" value="1"/>
</dbReference>
<keyword evidence="2" id="KW-0813">Transport</keyword>
<keyword evidence="7" id="KW-1185">Reference proteome</keyword>
<name>A0A918XBP4_9ACTN</name>
<dbReference type="RefSeq" id="WP_017577420.1">
    <property type="nucleotide sequence ID" value="NZ_BMXL01000008.1"/>
</dbReference>
<keyword evidence="3" id="KW-1003">Cell membrane</keyword>
<organism evidence="6 7">
    <name type="scientific">Nocardiopsis kunsanensis</name>
    <dbReference type="NCBI Taxonomy" id="141693"/>
    <lineage>
        <taxon>Bacteria</taxon>
        <taxon>Bacillati</taxon>
        <taxon>Actinomycetota</taxon>
        <taxon>Actinomycetes</taxon>
        <taxon>Streptosporangiales</taxon>
        <taxon>Nocardiopsidaceae</taxon>
        <taxon>Nocardiopsis</taxon>
    </lineage>
</organism>
<dbReference type="Pfam" id="PF04069">
    <property type="entry name" value="OpuAC"/>
    <property type="match status" value="1"/>
</dbReference>
<evidence type="ECO:0000259" key="5">
    <source>
        <dbReference type="Pfam" id="PF04069"/>
    </source>
</evidence>
<dbReference type="PROSITE" id="PS51257">
    <property type="entry name" value="PROKAR_LIPOPROTEIN"/>
    <property type="match status" value="1"/>
</dbReference>
<gene>
    <name evidence="6" type="ORF">GCM10007147_20480</name>
</gene>
<feature type="domain" description="ABC-type glycine betaine transport system substrate-binding" evidence="5">
    <location>
        <begin position="43"/>
        <end position="290"/>
    </location>
</feature>
<protein>
    <recommendedName>
        <fullName evidence="5">ABC-type glycine betaine transport system substrate-binding domain-containing protein</fullName>
    </recommendedName>
</protein>
<dbReference type="GO" id="GO:0015871">
    <property type="term" value="P:choline transport"/>
    <property type="evidence" value="ECO:0007669"/>
    <property type="project" value="TreeGrafter"/>
</dbReference>
<dbReference type="GO" id="GO:0043190">
    <property type="term" value="C:ATP-binding cassette (ABC) transporter complex"/>
    <property type="evidence" value="ECO:0007669"/>
    <property type="project" value="InterPro"/>
</dbReference>
<dbReference type="GO" id="GO:0015226">
    <property type="term" value="F:carnitine transmembrane transporter activity"/>
    <property type="evidence" value="ECO:0007669"/>
    <property type="project" value="TreeGrafter"/>
</dbReference>
<dbReference type="GO" id="GO:0005275">
    <property type="term" value="F:amine transmembrane transporter activity"/>
    <property type="evidence" value="ECO:0007669"/>
    <property type="project" value="TreeGrafter"/>
</dbReference>
<dbReference type="Gene3D" id="3.40.190.100">
    <property type="entry name" value="Glycine betaine-binding periplasmic protein, domain 2"/>
    <property type="match status" value="1"/>
</dbReference>
<dbReference type="CDD" id="cd13639">
    <property type="entry name" value="PBP2_OpuAC_like"/>
    <property type="match status" value="1"/>
</dbReference>
<dbReference type="AlphaFoldDB" id="A0A918XBP4"/>
<accession>A0A918XBP4</accession>